<keyword evidence="3" id="KW-1185">Reference proteome</keyword>
<feature type="compositionally biased region" description="Basic and acidic residues" evidence="1">
    <location>
        <begin position="67"/>
        <end position="85"/>
    </location>
</feature>
<name>A0ABQ4G4U3_9ACTN</name>
<dbReference type="Proteomes" id="UP000603904">
    <property type="component" value="Unassembled WGS sequence"/>
</dbReference>
<accession>A0ABQ4G4U3</accession>
<reference evidence="2 3" key="1">
    <citation type="submission" date="2021-01" db="EMBL/GenBank/DDBJ databases">
        <title>Whole genome shotgun sequence of Microbispora corallina NBRC 16416.</title>
        <authorList>
            <person name="Komaki H."/>
            <person name="Tamura T."/>
        </authorList>
    </citation>
    <scope>NUCLEOTIDE SEQUENCE [LARGE SCALE GENOMIC DNA]</scope>
    <source>
        <strain evidence="2 3">NBRC 16416</strain>
    </source>
</reference>
<organism evidence="2 3">
    <name type="scientific">Microbispora corallina</name>
    <dbReference type="NCBI Taxonomy" id="83302"/>
    <lineage>
        <taxon>Bacteria</taxon>
        <taxon>Bacillati</taxon>
        <taxon>Actinomycetota</taxon>
        <taxon>Actinomycetes</taxon>
        <taxon>Streptosporangiales</taxon>
        <taxon>Streptosporangiaceae</taxon>
        <taxon>Microbispora</taxon>
    </lineage>
</organism>
<dbReference type="EMBL" id="BOOC01000028">
    <property type="protein sequence ID" value="GIH42091.1"/>
    <property type="molecule type" value="Genomic_DNA"/>
</dbReference>
<feature type="region of interest" description="Disordered" evidence="1">
    <location>
        <begin position="64"/>
        <end position="85"/>
    </location>
</feature>
<evidence type="ECO:0000313" key="2">
    <source>
        <dbReference type="EMBL" id="GIH42091.1"/>
    </source>
</evidence>
<sequence length="85" mass="9872">MYSTENHPNNVARKTGGRQRLDTLAQKTRRFRVHRLSLRPSRRKGSNRPWPRLSVAKPVGYAMEISRGSRQEEGRALTARDRSKE</sequence>
<evidence type="ECO:0000313" key="3">
    <source>
        <dbReference type="Proteomes" id="UP000603904"/>
    </source>
</evidence>
<comment type="caution">
    <text evidence="2">The sequence shown here is derived from an EMBL/GenBank/DDBJ whole genome shotgun (WGS) entry which is preliminary data.</text>
</comment>
<protein>
    <submittedName>
        <fullName evidence="2">Uncharacterized protein</fullName>
    </submittedName>
</protein>
<proteinExistence type="predicted"/>
<evidence type="ECO:0000256" key="1">
    <source>
        <dbReference type="SAM" id="MobiDB-lite"/>
    </source>
</evidence>
<gene>
    <name evidence="2" type="ORF">Mco01_50910</name>
</gene>